<dbReference type="Proteomes" id="UP001519460">
    <property type="component" value="Unassembled WGS sequence"/>
</dbReference>
<evidence type="ECO:0000313" key="1">
    <source>
        <dbReference type="EMBL" id="KAK7493155.1"/>
    </source>
</evidence>
<sequence length="103" mass="11347">MFCQALTSDWLSRCRDRGWACADRLRPPKSGTSQLASPLIGFVALTRSLSLSSHFFARNCLHSKLTPVLRMRSCSVACPASIESVTQTVEELSSLVYGRSHNS</sequence>
<name>A0ABD0L193_9CAEN</name>
<reference evidence="1 2" key="1">
    <citation type="journal article" date="2023" name="Sci. Data">
        <title>Genome assembly of the Korean intertidal mud-creeper Batillaria attramentaria.</title>
        <authorList>
            <person name="Patra A.K."/>
            <person name="Ho P.T."/>
            <person name="Jun S."/>
            <person name="Lee S.J."/>
            <person name="Kim Y."/>
            <person name="Won Y.J."/>
        </authorList>
    </citation>
    <scope>NUCLEOTIDE SEQUENCE [LARGE SCALE GENOMIC DNA]</scope>
    <source>
        <strain evidence="1">Wonlab-2016</strain>
    </source>
</reference>
<protein>
    <submittedName>
        <fullName evidence="1">Uncharacterized protein</fullName>
    </submittedName>
</protein>
<dbReference type="EMBL" id="JACVVK020000096">
    <property type="protein sequence ID" value="KAK7493155.1"/>
    <property type="molecule type" value="Genomic_DNA"/>
</dbReference>
<gene>
    <name evidence="1" type="ORF">BaRGS_00015676</name>
</gene>
<dbReference type="AlphaFoldDB" id="A0ABD0L193"/>
<keyword evidence="2" id="KW-1185">Reference proteome</keyword>
<organism evidence="1 2">
    <name type="scientific">Batillaria attramentaria</name>
    <dbReference type="NCBI Taxonomy" id="370345"/>
    <lineage>
        <taxon>Eukaryota</taxon>
        <taxon>Metazoa</taxon>
        <taxon>Spiralia</taxon>
        <taxon>Lophotrochozoa</taxon>
        <taxon>Mollusca</taxon>
        <taxon>Gastropoda</taxon>
        <taxon>Caenogastropoda</taxon>
        <taxon>Sorbeoconcha</taxon>
        <taxon>Cerithioidea</taxon>
        <taxon>Batillariidae</taxon>
        <taxon>Batillaria</taxon>
    </lineage>
</organism>
<evidence type="ECO:0000313" key="2">
    <source>
        <dbReference type="Proteomes" id="UP001519460"/>
    </source>
</evidence>
<proteinExistence type="predicted"/>
<comment type="caution">
    <text evidence="1">The sequence shown here is derived from an EMBL/GenBank/DDBJ whole genome shotgun (WGS) entry which is preliminary data.</text>
</comment>
<accession>A0ABD0L193</accession>